<dbReference type="CDD" id="cd07262">
    <property type="entry name" value="VOC_like"/>
    <property type="match status" value="1"/>
</dbReference>
<gene>
    <name evidence="2" type="ORF">GGR20_000379</name>
</gene>
<dbReference type="SUPFAM" id="SSF54593">
    <property type="entry name" value="Glyoxalase/Bleomycin resistance protein/Dihydroxybiphenyl dioxygenase"/>
    <property type="match status" value="1"/>
</dbReference>
<proteinExistence type="predicted"/>
<sequence length="133" mass="14167">MFSHVTVGSDDLERAGRFYDAVLLPLGLHRRAVEPDGGPGALCWVGKTPYPRFYVYAPFDGRAAAPGNGTMLAFIAPSRDAVIAAHTAGLAAGGRDEGAPGLRPHYAPDYFGAYLRDPDGNKLHLVFRAALLT</sequence>
<accession>A0A7W6IJF0</accession>
<evidence type="ECO:0000313" key="2">
    <source>
        <dbReference type="EMBL" id="MBB4050761.1"/>
    </source>
</evidence>
<comment type="caution">
    <text evidence="2">The sequence shown here is derived from an EMBL/GenBank/DDBJ whole genome shotgun (WGS) entry which is preliminary data.</text>
</comment>
<dbReference type="PROSITE" id="PS51819">
    <property type="entry name" value="VOC"/>
    <property type="match status" value="1"/>
</dbReference>
<name>A0A7W6IJF0_9HYPH</name>
<keyword evidence="3" id="KW-1185">Reference proteome</keyword>
<reference evidence="2 3" key="1">
    <citation type="submission" date="2020-08" db="EMBL/GenBank/DDBJ databases">
        <title>Genomic Encyclopedia of Type Strains, Phase IV (KMG-IV): sequencing the most valuable type-strain genomes for metagenomic binning, comparative biology and taxonomic classification.</title>
        <authorList>
            <person name="Goeker M."/>
        </authorList>
    </citation>
    <scope>NUCLEOTIDE SEQUENCE [LARGE SCALE GENOMIC DNA]</scope>
    <source>
        <strain evidence="2 3">DSM 23447</strain>
    </source>
</reference>
<dbReference type="RefSeq" id="WP_183309536.1">
    <property type="nucleotide sequence ID" value="NZ_JACIEW010000001.1"/>
</dbReference>
<keyword evidence="2" id="KW-0560">Oxidoreductase</keyword>
<protein>
    <submittedName>
        <fullName evidence="2">Catechol 2,3-dioxygenase-like lactoylglutathione lyase family enzyme</fullName>
    </submittedName>
</protein>
<dbReference type="InterPro" id="IPR037523">
    <property type="entry name" value="VOC_core"/>
</dbReference>
<dbReference type="InterPro" id="IPR029068">
    <property type="entry name" value="Glyas_Bleomycin-R_OHBP_Dase"/>
</dbReference>
<evidence type="ECO:0000259" key="1">
    <source>
        <dbReference type="PROSITE" id="PS51819"/>
    </source>
</evidence>
<organism evidence="2 3">
    <name type="scientific">Devosia subaequoris</name>
    <dbReference type="NCBI Taxonomy" id="395930"/>
    <lineage>
        <taxon>Bacteria</taxon>
        <taxon>Pseudomonadati</taxon>
        <taxon>Pseudomonadota</taxon>
        <taxon>Alphaproteobacteria</taxon>
        <taxon>Hyphomicrobiales</taxon>
        <taxon>Devosiaceae</taxon>
        <taxon>Devosia</taxon>
    </lineage>
</organism>
<dbReference type="GO" id="GO:0051213">
    <property type="term" value="F:dioxygenase activity"/>
    <property type="evidence" value="ECO:0007669"/>
    <property type="project" value="UniProtKB-KW"/>
</dbReference>
<dbReference type="Gene3D" id="3.10.180.10">
    <property type="entry name" value="2,3-Dihydroxybiphenyl 1,2-Dioxygenase, domain 1"/>
    <property type="match status" value="1"/>
</dbReference>
<feature type="domain" description="VOC" evidence="1">
    <location>
        <begin position="1"/>
        <end position="128"/>
    </location>
</feature>
<dbReference type="AlphaFoldDB" id="A0A7W6IJF0"/>
<dbReference type="EMBL" id="JACIEW010000001">
    <property type="protein sequence ID" value="MBB4050761.1"/>
    <property type="molecule type" value="Genomic_DNA"/>
</dbReference>
<dbReference type="GO" id="GO:0016829">
    <property type="term" value="F:lyase activity"/>
    <property type="evidence" value="ECO:0007669"/>
    <property type="project" value="UniProtKB-KW"/>
</dbReference>
<dbReference type="Proteomes" id="UP000547011">
    <property type="component" value="Unassembled WGS sequence"/>
</dbReference>
<evidence type="ECO:0000313" key="3">
    <source>
        <dbReference type="Proteomes" id="UP000547011"/>
    </source>
</evidence>
<dbReference type="Pfam" id="PF00903">
    <property type="entry name" value="Glyoxalase"/>
    <property type="match status" value="1"/>
</dbReference>
<dbReference type="PANTHER" id="PTHR35006">
    <property type="entry name" value="GLYOXALASE FAMILY PROTEIN (AFU_ORTHOLOGUE AFUA_5G14830)"/>
    <property type="match status" value="1"/>
</dbReference>
<dbReference type="PANTHER" id="PTHR35006:SF1">
    <property type="entry name" value="BLL2941 PROTEIN"/>
    <property type="match status" value="1"/>
</dbReference>
<keyword evidence="2" id="KW-0223">Dioxygenase</keyword>
<dbReference type="InterPro" id="IPR004360">
    <property type="entry name" value="Glyas_Fos-R_dOase_dom"/>
</dbReference>
<keyword evidence="2" id="KW-0456">Lyase</keyword>